<dbReference type="SUPFAM" id="SSF54637">
    <property type="entry name" value="Thioesterase/thiol ester dehydrase-isomerase"/>
    <property type="match status" value="2"/>
</dbReference>
<evidence type="ECO:0000313" key="5">
    <source>
        <dbReference type="EMBL" id="GAA0386241.1"/>
    </source>
</evidence>
<reference evidence="5 6" key="1">
    <citation type="journal article" date="2019" name="Int. J. Syst. Evol. Microbiol.">
        <title>The Global Catalogue of Microorganisms (GCM) 10K type strain sequencing project: providing services to taxonomists for standard genome sequencing and annotation.</title>
        <authorList>
            <consortium name="The Broad Institute Genomics Platform"/>
            <consortium name="The Broad Institute Genome Sequencing Center for Infectious Disease"/>
            <person name="Wu L."/>
            <person name="Ma J."/>
        </authorList>
    </citation>
    <scope>NUCLEOTIDE SEQUENCE [LARGE SCALE GENOMIC DNA]</scope>
    <source>
        <strain evidence="5 6">JCM 13476</strain>
    </source>
</reference>
<feature type="domain" description="Acyl-CoA thioesterase 2 C-terminal" evidence="3">
    <location>
        <begin position="170"/>
        <end position="294"/>
    </location>
</feature>
<keyword evidence="6" id="KW-1185">Reference proteome</keyword>
<sequence length="302" mass="33798">MTEIPSPQDPSSPSAPARVEGLIDLLTVETLDTDLYRGIPLPGGKGRVYGGQVVAQALQAAQMTVEGRRCHSLHCYFMRPGEEGRPIIFRVARDHDGRTFATRRVIASQNGEPILNMLLSFQVPEDGFEHQDTMPDVTPPEELVSEAELWRANAELIPAPLREHLLRPRPLEFRHVYTRNPLAPFATEPRHASWFRTVAPIGDDESLHRAVLAYASDMTLLSTCGLPHAISYFDKQFQIASLDHAIWFHEPFRADDWLLYVTDSPSASGARGFNRGQIFSRDGKLVASVTQEGLIRQRKPKA</sequence>
<comment type="similarity">
    <text evidence="1">Belongs to the C/M/P thioester hydrolase family.</text>
</comment>
<dbReference type="EMBL" id="BAAAEJ010000003">
    <property type="protein sequence ID" value="GAA0386241.1"/>
    <property type="molecule type" value="Genomic_DNA"/>
</dbReference>
<dbReference type="InterPro" id="IPR003703">
    <property type="entry name" value="Acyl_CoA_thio"/>
</dbReference>
<comment type="caution">
    <text evidence="5">The sequence shown here is derived from an EMBL/GenBank/DDBJ whole genome shotgun (WGS) entry which is preliminary data.</text>
</comment>
<feature type="domain" description="Acyl-CoA thioesterase-like N-terminal HotDog" evidence="4">
    <location>
        <begin position="46"/>
        <end position="122"/>
    </location>
</feature>
<dbReference type="Proteomes" id="UP001500791">
    <property type="component" value="Unassembled WGS sequence"/>
</dbReference>
<keyword evidence="2" id="KW-0378">Hydrolase</keyword>
<dbReference type="PANTHER" id="PTHR11066:SF34">
    <property type="entry name" value="ACYL-COENZYME A THIOESTERASE 8"/>
    <property type="match status" value="1"/>
</dbReference>
<dbReference type="CDD" id="cd03444">
    <property type="entry name" value="Thioesterase_II_repeat1"/>
    <property type="match status" value="1"/>
</dbReference>
<dbReference type="InterPro" id="IPR042171">
    <property type="entry name" value="Acyl-CoA_hotdog"/>
</dbReference>
<name>A0ABN0Y8I6_9CAUL</name>
<dbReference type="Pfam" id="PF13622">
    <property type="entry name" value="4HBT_3"/>
    <property type="match status" value="1"/>
</dbReference>
<dbReference type="Gene3D" id="2.40.160.210">
    <property type="entry name" value="Acyl-CoA thioesterase, double hotdog domain"/>
    <property type="match status" value="1"/>
</dbReference>
<organism evidence="5 6">
    <name type="scientific">Brevundimonas terrae</name>
    <dbReference type="NCBI Taxonomy" id="363631"/>
    <lineage>
        <taxon>Bacteria</taxon>
        <taxon>Pseudomonadati</taxon>
        <taxon>Pseudomonadota</taxon>
        <taxon>Alphaproteobacteria</taxon>
        <taxon>Caulobacterales</taxon>
        <taxon>Caulobacteraceae</taxon>
        <taxon>Brevundimonas</taxon>
    </lineage>
</organism>
<gene>
    <name evidence="5" type="primary">tesB</name>
    <name evidence="5" type="ORF">GCM10009093_11390</name>
</gene>
<evidence type="ECO:0000313" key="6">
    <source>
        <dbReference type="Proteomes" id="UP001500791"/>
    </source>
</evidence>
<dbReference type="RefSeq" id="WP_167173952.1">
    <property type="nucleotide sequence ID" value="NZ_BAAAEJ010000003.1"/>
</dbReference>
<protein>
    <submittedName>
        <fullName evidence="5">Acyl-CoA thioesterase II</fullName>
    </submittedName>
</protein>
<dbReference type="Pfam" id="PF02551">
    <property type="entry name" value="Acyl_CoA_thio"/>
    <property type="match status" value="1"/>
</dbReference>
<dbReference type="InterPro" id="IPR049449">
    <property type="entry name" value="TesB_ACOT8-like_N"/>
</dbReference>
<dbReference type="CDD" id="cd03445">
    <property type="entry name" value="Thioesterase_II_repeat2"/>
    <property type="match status" value="1"/>
</dbReference>
<evidence type="ECO:0000259" key="4">
    <source>
        <dbReference type="Pfam" id="PF13622"/>
    </source>
</evidence>
<dbReference type="PANTHER" id="PTHR11066">
    <property type="entry name" value="ACYL-COA THIOESTERASE"/>
    <property type="match status" value="1"/>
</dbReference>
<evidence type="ECO:0000259" key="3">
    <source>
        <dbReference type="Pfam" id="PF02551"/>
    </source>
</evidence>
<evidence type="ECO:0000256" key="2">
    <source>
        <dbReference type="ARBA" id="ARBA00022801"/>
    </source>
</evidence>
<dbReference type="InterPro" id="IPR029069">
    <property type="entry name" value="HotDog_dom_sf"/>
</dbReference>
<proteinExistence type="inferred from homology"/>
<evidence type="ECO:0000256" key="1">
    <source>
        <dbReference type="ARBA" id="ARBA00006538"/>
    </source>
</evidence>
<accession>A0ABN0Y8I6</accession>
<dbReference type="InterPro" id="IPR025652">
    <property type="entry name" value="TesB_C"/>
</dbReference>